<evidence type="ECO:0000313" key="8">
    <source>
        <dbReference type="Proteomes" id="UP000823872"/>
    </source>
</evidence>
<dbReference type="CDD" id="cd23803">
    <property type="entry name" value="UBCc_UBE2R"/>
    <property type="match status" value="1"/>
</dbReference>
<dbReference type="InterPro" id="IPR000608">
    <property type="entry name" value="UBC"/>
</dbReference>
<dbReference type="SMART" id="SM00212">
    <property type="entry name" value="UBCc"/>
    <property type="match status" value="1"/>
</dbReference>
<evidence type="ECO:0000313" key="7">
    <source>
        <dbReference type="Ensembl" id="ENSFCTP00005057679.1"/>
    </source>
</evidence>
<evidence type="ECO:0000256" key="5">
    <source>
        <dbReference type="SAM" id="MobiDB-lite"/>
    </source>
</evidence>
<evidence type="ECO:0000256" key="2">
    <source>
        <dbReference type="ARBA" id="ARBA00022786"/>
    </source>
</evidence>
<dbReference type="Ensembl" id="ENSFCTT00005084226.1">
    <property type="protein sequence ID" value="ENSFCTP00005057679.1"/>
    <property type="gene ID" value="ENSFCTG00005030170.1"/>
</dbReference>
<feature type="compositionally biased region" description="Low complexity" evidence="5">
    <location>
        <begin position="337"/>
        <end position="357"/>
    </location>
</feature>
<evidence type="ECO:0000259" key="6">
    <source>
        <dbReference type="PROSITE" id="PS50127"/>
    </source>
</evidence>
<feature type="domain" description="UBC core" evidence="6">
    <location>
        <begin position="380"/>
        <end position="546"/>
    </location>
</feature>
<dbReference type="Gene3D" id="3.10.110.10">
    <property type="entry name" value="Ubiquitin Conjugating Enzyme"/>
    <property type="match status" value="1"/>
</dbReference>
<accession>A0ABI8AEM5</accession>
<evidence type="ECO:0000256" key="4">
    <source>
        <dbReference type="PROSITE-ProRule" id="PRU10133"/>
    </source>
</evidence>
<evidence type="ECO:0000256" key="1">
    <source>
        <dbReference type="ARBA" id="ARBA00022679"/>
    </source>
</evidence>
<reference evidence="7" key="3">
    <citation type="submission" date="2025-09" db="UniProtKB">
        <authorList>
            <consortium name="Ensembl"/>
        </authorList>
    </citation>
    <scope>IDENTIFICATION</scope>
    <source>
        <strain evidence="7">breed Abyssinian</strain>
    </source>
</reference>
<feature type="compositionally biased region" description="Gly residues" evidence="5">
    <location>
        <begin position="315"/>
        <end position="336"/>
    </location>
</feature>
<dbReference type="InterPro" id="IPR016135">
    <property type="entry name" value="UBQ-conjugating_enzyme/RWD"/>
</dbReference>
<protein>
    <recommendedName>
        <fullName evidence="6">UBC core domain-containing protein</fullName>
    </recommendedName>
</protein>
<dbReference type="InterPro" id="IPR050113">
    <property type="entry name" value="Ub_conjugating_enzyme"/>
</dbReference>
<dbReference type="Pfam" id="PF00179">
    <property type="entry name" value="UQ_con"/>
    <property type="match status" value="1"/>
</dbReference>
<feature type="region of interest" description="Disordered" evidence="5">
    <location>
        <begin position="249"/>
        <end position="374"/>
    </location>
</feature>
<dbReference type="Proteomes" id="UP000823872">
    <property type="component" value="Chromosome A2"/>
</dbReference>
<reference evidence="7" key="2">
    <citation type="submission" date="2025-08" db="UniProtKB">
        <authorList>
            <consortium name="Ensembl"/>
        </authorList>
    </citation>
    <scope>IDENTIFICATION</scope>
    <source>
        <strain evidence="7">breed Abyssinian</strain>
    </source>
</reference>
<feature type="compositionally biased region" description="Acidic residues" evidence="5">
    <location>
        <begin position="573"/>
        <end position="608"/>
    </location>
</feature>
<dbReference type="GeneTree" id="ENSGT00940000160356"/>
<feature type="region of interest" description="Disordered" evidence="5">
    <location>
        <begin position="566"/>
        <end position="608"/>
    </location>
</feature>
<dbReference type="PANTHER" id="PTHR24067">
    <property type="entry name" value="UBIQUITIN-CONJUGATING ENZYME E2"/>
    <property type="match status" value="1"/>
</dbReference>
<dbReference type="InterPro" id="IPR023313">
    <property type="entry name" value="UBQ-conjugating_AS"/>
</dbReference>
<comment type="pathway">
    <text evidence="3">Protein modification.</text>
</comment>
<evidence type="ECO:0000256" key="3">
    <source>
        <dbReference type="ARBA" id="ARBA00043952"/>
    </source>
</evidence>
<feature type="active site" description="Glycyl thioester intermediate" evidence="4">
    <location>
        <position position="465"/>
    </location>
</feature>
<keyword evidence="8" id="KW-1185">Reference proteome</keyword>
<reference evidence="7 8" key="1">
    <citation type="submission" date="2021-02" db="EMBL/GenBank/DDBJ databases">
        <title>Safari Cat Assemblies.</title>
        <authorList>
            <person name="Bredemeyer K.R."/>
            <person name="Murphy W.J."/>
        </authorList>
    </citation>
    <scope>NUCLEOTIDE SEQUENCE [LARGE SCALE GENOMIC DNA]</scope>
</reference>
<keyword evidence="2" id="KW-0833">Ubl conjugation pathway</keyword>
<organism evidence="7 8">
    <name type="scientific">Felis catus</name>
    <name type="common">Cat</name>
    <name type="synonym">Felis silvestris catus</name>
    <dbReference type="NCBI Taxonomy" id="9685"/>
    <lineage>
        <taxon>Eukaryota</taxon>
        <taxon>Metazoa</taxon>
        <taxon>Chordata</taxon>
        <taxon>Craniata</taxon>
        <taxon>Vertebrata</taxon>
        <taxon>Euteleostomi</taxon>
        <taxon>Mammalia</taxon>
        <taxon>Eutheria</taxon>
        <taxon>Laurasiatheria</taxon>
        <taxon>Carnivora</taxon>
        <taxon>Feliformia</taxon>
        <taxon>Felidae</taxon>
        <taxon>Felinae</taxon>
        <taxon>Felis</taxon>
    </lineage>
</organism>
<proteinExistence type="predicted"/>
<dbReference type="SUPFAM" id="SSF54495">
    <property type="entry name" value="UBC-like"/>
    <property type="match status" value="1"/>
</dbReference>
<feature type="compositionally biased region" description="Low complexity" evidence="5">
    <location>
        <begin position="285"/>
        <end position="304"/>
    </location>
</feature>
<feature type="region of interest" description="Disordered" evidence="5">
    <location>
        <begin position="113"/>
        <end position="228"/>
    </location>
</feature>
<dbReference type="PROSITE" id="PS00183">
    <property type="entry name" value="UBC_1"/>
    <property type="match status" value="1"/>
</dbReference>
<keyword evidence="1" id="KW-0808">Transferase</keyword>
<feature type="compositionally biased region" description="Pro residues" evidence="5">
    <location>
        <begin position="154"/>
        <end position="170"/>
    </location>
</feature>
<feature type="region of interest" description="Disordered" evidence="5">
    <location>
        <begin position="41"/>
        <end position="67"/>
    </location>
</feature>
<dbReference type="PROSITE" id="PS50127">
    <property type="entry name" value="UBC_2"/>
    <property type="match status" value="1"/>
</dbReference>
<sequence length="608" mass="64184">LSCPSVPARLVCLGLGPARSELSHSRKDKLGWKVSLRFGHKQGSAEGGTQAGGSTRLGAESTLPNETRKRRCTDLPSFPGEQCLAHLWIPVRRTELSREVTPHLCLEKLRHRPTRTGSADPRHCLTPPSRLPTAGRAALSARSEPPEKGIRLRPPFPGQRTPPRPAPGPTPCWDVIKKTPKAQRPVPGRRSPTLPASSRTGVLDASPRGGRRRPPGGRKLQGACALGPLPPSLPPRGCACALGGPGAGTPFPGVPRGRARRCGPGPAAARRRSRGEGGGAGGGAQAQRGAGRAGQAEASAGRAAVPERVERSGAPSGGGGGGGGGVEEEGGGGGPSPGASPAGARPGPSRASAAAPRPSAPPTPGPAAAAAAMARPLVPSSQKALLLELKGLQEEPVEGFRVTLVDEGDLYNWEVAIFGPPNTYYEGGYFKARLKFPIDYPYSPPAFRFLTKMWHPNIYETGDVCISILHPPVDDPQSGELPSERWNPTQNVRTILLSVISLLNEPNTFSPANVDASVMYRKWKESKGKDREYTDIIRKQVLGTKVDAERDGVKVPTTLAEYCVKTKAPAPDEGSDLFYDDYYEDGEPEAEADSCFGDDEDDSGNEES</sequence>
<name>A0ABI8AEM5_FELCA</name>